<dbReference type="GO" id="GO:0070072">
    <property type="term" value="P:vacuolar proton-transporting V-type ATPase complex assembly"/>
    <property type="evidence" value="ECO:0007669"/>
    <property type="project" value="InterPro"/>
</dbReference>
<evidence type="ECO:0000313" key="3">
    <source>
        <dbReference type="EMBL" id="KAF5740963.1"/>
    </source>
</evidence>
<dbReference type="PANTHER" id="PTHR31996:SF2">
    <property type="entry name" value="COILED-COIL DOMAIN-CONTAINING PROTEIN 115"/>
    <property type="match status" value="1"/>
</dbReference>
<feature type="compositionally biased region" description="Polar residues" evidence="2">
    <location>
        <begin position="139"/>
        <end position="162"/>
    </location>
</feature>
<evidence type="ECO:0000313" key="4">
    <source>
        <dbReference type="Proteomes" id="UP000593562"/>
    </source>
</evidence>
<dbReference type="Pfam" id="PF21730">
    <property type="entry name" value="Vma22_CCDC115"/>
    <property type="match status" value="1"/>
</dbReference>
<evidence type="ECO:0000256" key="2">
    <source>
        <dbReference type="SAM" id="MobiDB-lite"/>
    </source>
</evidence>
<dbReference type="AlphaFoldDB" id="A0A7J7D3R5"/>
<feature type="region of interest" description="Disordered" evidence="2">
    <location>
        <begin position="1"/>
        <end position="31"/>
    </location>
</feature>
<organism evidence="3 4">
    <name type="scientific">Tripterygium wilfordii</name>
    <name type="common">Thunder God vine</name>
    <dbReference type="NCBI Taxonomy" id="458696"/>
    <lineage>
        <taxon>Eukaryota</taxon>
        <taxon>Viridiplantae</taxon>
        <taxon>Streptophyta</taxon>
        <taxon>Embryophyta</taxon>
        <taxon>Tracheophyta</taxon>
        <taxon>Spermatophyta</taxon>
        <taxon>Magnoliopsida</taxon>
        <taxon>eudicotyledons</taxon>
        <taxon>Gunneridae</taxon>
        <taxon>Pentapetalae</taxon>
        <taxon>rosids</taxon>
        <taxon>fabids</taxon>
        <taxon>Celastrales</taxon>
        <taxon>Celastraceae</taxon>
        <taxon>Tripterygium</taxon>
    </lineage>
</organism>
<keyword evidence="4" id="KW-1185">Reference proteome</keyword>
<sequence>MEEQEGNRGVLETEGQPENSQRGGVIYGEGEGDEDENVLRFLDSMDGYLSLRDSLCATLRQGWFELASARHSMGALRVNGTLLDLKVHPAAISLTLNQDDVDSELEQPHFTLCKWVSSGNEKSSSREAKSEEDDLLKKSVSQHLQNHGSSQMSEGKTSSKNGATPKVDDQVPKERAKSLSMFGTLVSPKLRAAQQSFETGA</sequence>
<reference evidence="3 4" key="1">
    <citation type="journal article" date="2020" name="Nat. Commun.">
        <title>Genome of Tripterygium wilfordii and identification of cytochrome P450 involved in triptolide biosynthesis.</title>
        <authorList>
            <person name="Tu L."/>
            <person name="Su P."/>
            <person name="Zhang Z."/>
            <person name="Gao L."/>
            <person name="Wang J."/>
            <person name="Hu T."/>
            <person name="Zhou J."/>
            <person name="Zhang Y."/>
            <person name="Zhao Y."/>
            <person name="Liu Y."/>
            <person name="Song Y."/>
            <person name="Tong Y."/>
            <person name="Lu Y."/>
            <person name="Yang J."/>
            <person name="Xu C."/>
            <person name="Jia M."/>
            <person name="Peters R.J."/>
            <person name="Huang L."/>
            <person name="Gao W."/>
        </authorList>
    </citation>
    <scope>NUCLEOTIDE SEQUENCE [LARGE SCALE GENOMIC DNA]</scope>
    <source>
        <strain evidence="4">cv. XIE 37</strain>
        <tissue evidence="3">Leaf</tissue>
    </source>
</reference>
<dbReference type="InParanoid" id="A0A7J7D3R5"/>
<name>A0A7J7D3R5_TRIWF</name>
<gene>
    <name evidence="3" type="ORF">HS088_TW11G01045</name>
</gene>
<feature type="compositionally biased region" description="Basic and acidic residues" evidence="2">
    <location>
        <begin position="166"/>
        <end position="177"/>
    </location>
</feature>
<proteinExistence type="predicted"/>
<dbReference type="PANTHER" id="PTHR31996">
    <property type="entry name" value="COILED-COIL DOMAIN-CONTAINING PROTEIN 115"/>
    <property type="match status" value="1"/>
</dbReference>
<dbReference type="EMBL" id="JAAARO010000011">
    <property type="protein sequence ID" value="KAF5740963.1"/>
    <property type="molecule type" value="Genomic_DNA"/>
</dbReference>
<dbReference type="GO" id="GO:0051082">
    <property type="term" value="F:unfolded protein binding"/>
    <property type="evidence" value="ECO:0007669"/>
    <property type="project" value="TreeGrafter"/>
</dbReference>
<dbReference type="Proteomes" id="UP000593562">
    <property type="component" value="Unassembled WGS sequence"/>
</dbReference>
<comment type="caution">
    <text evidence="3">The sequence shown here is derived from an EMBL/GenBank/DDBJ whole genome shotgun (WGS) entry which is preliminary data.</text>
</comment>
<protein>
    <recommendedName>
        <fullName evidence="1">Vacuolar ATPase assembly protein VMA22</fullName>
    </recommendedName>
</protein>
<accession>A0A7J7D3R5</accession>
<dbReference type="InterPro" id="IPR040357">
    <property type="entry name" value="Vma22/CCDC115"/>
</dbReference>
<dbReference type="FunCoup" id="A0A7J7D3R5">
    <property type="interactions" value="3350"/>
</dbReference>
<evidence type="ECO:0000256" key="1">
    <source>
        <dbReference type="ARBA" id="ARBA00093634"/>
    </source>
</evidence>
<feature type="region of interest" description="Disordered" evidence="2">
    <location>
        <begin position="121"/>
        <end position="185"/>
    </location>
</feature>